<dbReference type="Gene3D" id="3.30.70.270">
    <property type="match status" value="1"/>
</dbReference>
<gene>
    <name evidence="5" type="ORF">BWK72_11760</name>
</gene>
<dbReference type="PROSITE" id="PS50887">
    <property type="entry name" value="GGDEF"/>
    <property type="match status" value="1"/>
</dbReference>
<feature type="transmembrane region" description="Helical" evidence="3">
    <location>
        <begin position="370"/>
        <end position="392"/>
    </location>
</feature>
<keyword evidence="3" id="KW-0812">Transmembrane</keyword>
<keyword evidence="3" id="KW-1133">Transmembrane helix</keyword>
<dbReference type="InterPro" id="IPR043128">
    <property type="entry name" value="Rev_trsase/Diguanyl_cyclase"/>
</dbReference>
<dbReference type="InterPro" id="IPR000160">
    <property type="entry name" value="GGDEF_dom"/>
</dbReference>
<name>A0A1W9KT38_9BURK</name>
<reference evidence="5 6" key="1">
    <citation type="submission" date="2017-01" db="EMBL/GenBank/DDBJ databases">
        <title>Novel large sulfur bacteria in the metagenomes of groundwater-fed chemosynthetic microbial mats in the Lake Huron basin.</title>
        <authorList>
            <person name="Sharrar A.M."/>
            <person name="Flood B.E."/>
            <person name="Bailey J.V."/>
            <person name="Jones D.S."/>
            <person name="Biddanda B."/>
            <person name="Ruberg S.A."/>
            <person name="Marcus D.N."/>
            <person name="Dick G.J."/>
        </authorList>
    </citation>
    <scope>NUCLEOTIDE SEQUENCE [LARGE SCALE GENOMIC DNA]</scope>
    <source>
        <strain evidence="5">A7</strain>
    </source>
</reference>
<dbReference type="NCBIfam" id="TIGR00254">
    <property type="entry name" value="GGDEF"/>
    <property type="match status" value="1"/>
</dbReference>
<evidence type="ECO:0000256" key="2">
    <source>
        <dbReference type="ARBA" id="ARBA00034247"/>
    </source>
</evidence>
<dbReference type="SMART" id="SM00267">
    <property type="entry name" value="GGDEF"/>
    <property type="match status" value="1"/>
</dbReference>
<feature type="transmembrane region" description="Helical" evidence="3">
    <location>
        <begin position="29"/>
        <end position="49"/>
    </location>
</feature>
<dbReference type="InterPro" id="IPR050469">
    <property type="entry name" value="Diguanylate_Cyclase"/>
</dbReference>
<proteinExistence type="predicted"/>
<feature type="domain" description="GGDEF" evidence="4">
    <location>
        <begin position="504"/>
        <end position="635"/>
    </location>
</feature>
<evidence type="ECO:0000313" key="5">
    <source>
        <dbReference type="EMBL" id="OQW87595.1"/>
    </source>
</evidence>
<accession>A0A1W9KT38</accession>
<dbReference type="AlphaFoldDB" id="A0A1W9KT38"/>
<dbReference type="EC" id="2.7.7.65" evidence="1"/>
<comment type="caution">
    <text evidence="5">The sequence shown here is derived from an EMBL/GenBank/DDBJ whole genome shotgun (WGS) entry which is preliminary data.</text>
</comment>
<comment type="catalytic activity">
    <reaction evidence="2">
        <text>2 GTP = 3',3'-c-di-GMP + 2 diphosphate</text>
        <dbReference type="Rhea" id="RHEA:24898"/>
        <dbReference type="ChEBI" id="CHEBI:33019"/>
        <dbReference type="ChEBI" id="CHEBI:37565"/>
        <dbReference type="ChEBI" id="CHEBI:58805"/>
        <dbReference type="EC" id="2.7.7.65"/>
    </reaction>
</comment>
<dbReference type="Gene3D" id="3.30.450.20">
    <property type="entry name" value="PAS domain"/>
    <property type="match status" value="1"/>
</dbReference>
<dbReference type="Proteomes" id="UP000192505">
    <property type="component" value="Unassembled WGS sequence"/>
</dbReference>
<dbReference type="PANTHER" id="PTHR45138:SF9">
    <property type="entry name" value="DIGUANYLATE CYCLASE DGCM-RELATED"/>
    <property type="match status" value="1"/>
</dbReference>
<protein>
    <recommendedName>
        <fullName evidence="1">diguanylate cyclase</fullName>
        <ecNumber evidence="1">2.7.7.65</ecNumber>
    </recommendedName>
</protein>
<evidence type="ECO:0000256" key="1">
    <source>
        <dbReference type="ARBA" id="ARBA00012528"/>
    </source>
</evidence>
<organism evidence="5 6">
    <name type="scientific">Rhodoferax ferrireducens</name>
    <dbReference type="NCBI Taxonomy" id="192843"/>
    <lineage>
        <taxon>Bacteria</taxon>
        <taxon>Pseudomonadati</taxon>
        <taxon>Pseudomonadota</taxon>
        <taxon>Betaproteobacteria</taxon>
        <taxon>Burkholderiales</taxon>
        <taxon>Comamonadaceae</taxon>
        <taxon>Rhodoferax</taxon>
    </lineage>
</organism>
<dbReference type="GO" id="GO:0005886">
    <property type="term" value="C:plasma membrane"/>
    <property type="evidence" value="ECO:0007669"/>
    <property type="project" value="TreeGrafter"/>
</dbReference>
<keyword evidence="3" id="KW-0472">Membrane</keyword>
<evidence type="ECO:0000256" key="3">
    <source>
        <dbReference type="SAM" id="Phobius"/>
    </source>
</evidence>
<evidence type="ECO:0000313" key="6">
    <source>
        <dbReference type="Proteomes" id="UP000192505"/>
    </source>
</evidence>
<dbReference type="FunFam" id="3.30.70.270:FF:000001">
    <property type="entry name" value="Diguanylate cyclase domain protein"/>
    <property type="match status" value="1"/>
</dbReference>
<dbReference type="GO" id="GO:0052621">
    <property type="term" value="F:diguanylate cyclase activity"/>
    <property type="evidence" value="ECO:0007669"/>
    <property type="project" value="UniProtKB-EC"/>
</dbReference>
<dbReference type="CDD" id="cd01949">
    <property type="entry name" value="GGDEF"/>
    <property type="match status" value="1"/>
</dbReference>
<sequence>MSAPTASVAHTPAARATPATALARAYQRLMLLGTLGFLLVVGLTVYSGWQSHMASEEKVIQQQMHSSAIRLQAIIKSASDQITQLATWSTNFPRHAPYPGSADVRQAIAQVRQGAPGSPITLEALAALPAEHRLGQMLALDGAAQARPDGLPSDLDLALSLLGRIGADAQTSPFLRWTYFNAASQNLLLIAPWVATTDLLAGETDSRSFLRHAWNYEVTTAGLPANNPQRQPYWTRAYQDQAGAGLMISHAAPVYWGDAFVGVVATDVLLGFLSDFLREFPDPEGVLTISNEHGQILGDRRVLPAGQAALLASIDTLLPPDLRRGLSLDKLQGETIGSDRVFSASTDNPHWRIIFQLPQATLNQRALADFSAQLVLALFLVLGALLINLLLWRLYVAPALKIADFVAGESAGSHPVLPRVPRLWRPWLDVMAQAFGDRQRYLDELQHSNATLEQRVARRTQALQAANTRLEALSVTDPLTGAFNRRHLFELLISESQRVLRGGEVFSLLMIDLDFFKKVNDGFGHATGDAVLREFVARSQAVVRKTDVICRYGGEEFVVFMPALQSEGAALLGERLRHAIEANWVEFEGAVVAITVSIGVASYRKGESLEEFLSRADHRLYMAKEEGRNRVVSQT</sequence>
<dbReference type="GO" id="GO:1902201">
    <property type="term" value="P:negative regulation of bacterial-type flagellum-dependent cell motility"/>
    <property type="evidence" value="ECO:0007669"/>
    <property type="project" value="TreeGrafter"/>
</dbReference>
<dbReference type="GO" id="GO:0043709">
    <property type="term" value="P:cell adhesion involved in single-species biofilm formation"/>
    <property type="evidence" value="ECO:0007669"/>
    <property type="project" value="TreeGrafter"/>
</dbReference>
<dbReference type="PANTHER" id="PTHR45138">
    <property type="entry name" value="REGULATORY COMPONENTS OF SENSORY TRANSDUCTION SYSTEM"/>
    <property type="match status" value="1"/>
</dbReference>
<dbReference type="SUPFAM" id="SSF55073">
    <property type="entry name" value="Nucleotide cyclase"/>
    <property type="match status" value="1"/>
</dbReference>
<dbReference type="EMBL" id="MTEI01000007">
    <property type="protein sequence ID" value="OQW87595.1"/>
    <property type="molecule type" value="Genomic_DNA"/>
</dbReference>
<dbReference type="Pfam" id="PF00990">
    <property type="entry name" value="GGDEF"/>
    <property type="match status" value="1"/>
</dbReference>
<dbReference type="InterPro" id="IPR029787">
    <property type="entry name" value="Nucleotide_cyclase"/>
</dbReference>
<evidence type="ECO:0000259" key="4">
    <source>
        <dbReference type="PROSITE" id="PS50887"/>
    </source>
</evidence>